<dbReference type="GO" id="GO:0003924">
    <property type="term" value="F:GTPase activity"/>
    <property type="evidence" value="ECO:0007669"/>
    <property type="project" value="InterPro"/>
</dbReference>
<feature type="compositionally biased region" description="Low complexity" evidence="10">
    <location>
        <begin position="127"/>
        <end position="180"/>
    </location>
</feature>
<accession>A0A9D4TIQ6</accession>
<dbReference type="InterPro" id="IPR009000">
    <property type="entry name" value="Transl_B-barrel_sf"/>
</dbReference>
<dbReference type="Pfam" id="PF22594">
    <property type="entry name" value="GTP-eEF1A_C"/>
    <property type="match status" value="1"/>
</dbReference>
<dbReference type="SUPFAM" id="SSF50465">
    <property type="entry name" value="EF-Tu/eEF-1alpha/eIF2-gamma C-terminal domain"/>
    <property type="match status" value="1"/>
</dbReference>
<dbReference type="PROSITE" id="PS51722">
    <property type="entry name" value="G_TR_2"/>
    <property type="match status" value="1"/>
</dbReference>
<dbReference type="SUPFAM" id="SSF50447">
    <property type="entry name" value="Translation proteins"/>
    <property type="match status" value="1"/>
</dbReference>
<keyword evidence="13" id="KW-1185">Reference proteome</keyword>
<dbReference type="AlphaFoldDB" id="A0A9D4TIQ6"/>
<feature type="compositionally biased region" description="Polar residues" evidence="10">
    <location>
        <begin position="70"/>
        <end position="106"/>
    </location>
</feature>
<keyword evidence="4" id="KW-0963">Cytoplasm</keyword>
<evidence type="ECO:0000313" key="13">
    <source>
        <dbReference type="Proteomes" id="UP001055712"/>
    </source>
</evidence>
<comment type="subcellular location">
    <subcellularLocation>
        <location evidence="2">Cytoplasm</location>
    </subcellularLocation>
</comment>
<dbReference type="EMBL" id="SIDB01000011">
    <property type="protein sequence ID" value="KAI3426443.1"/>
    <property type="molecule type" value="Genomic_DNA"/>
</dbReference>
<dbReference type="GO" id="GO:0005525">
    <property type="term" value="F:GTP binding"/>
    <property type="evidence" value="ECO:0007669"/>
    <property type="project" value="UniProtKB-KW"/>
</dbReference>
<evidence type="ECO:0000256" key="1">
    <source>
        <dbReference type="ARBA" id="ARBA00003982"/>
    </source>
</evidence>
<name>A0A9D4TIQ6_CHLVU</name>
<dbReference type="OrthoDB" id="342024at2759"/>
<evidence type="ECO:0000256" key="9">
    <source>
        <dbReference type="ARBA" id="ARBA00049117"/>
    </source>
</evidence>
<dbReference type="Proteomes" id="UP001055712">
    <property type="component" value="Unassembled WGS sequence"/>
</dbReference>
<evidence type="ECO:0000313" key="12">
    <source>
        <dbReference type="EMBL" id="KAI3426443.1"/>
    </source>
</evidence>
<evidence type="ECO:0000256" key="2">
    <source>
        <dbReference type="ARBA" id="ARBA00004496"/>
    </source>
</evidence>
<comment type="caution">
    <text evidence="12">The sequence shown here is derived from an EMBL/GenBank/DDBJ whole genome shotgun (WGS) entry which is preliminary data.</text>
</comment>
<keyword evidence="7" id="KW-0648">Protein biosynthesis</keyword>
<feature type="region of interest" description="Disordered" evidence="10">
    <location>
        <begin position="1"/>
        <end position="180"/>
    </location>
</feature>
<dbReference type="InterPro" id="IPR027417">
    <property type="entry name" value="P-loop_NTPase"/>
</dbReference>
<evidence type="ECO:0000256" key="10">
    <source>
        <dbReference type="SAM" id="MobiDB-lite"/>
    </source>
</evidence>
<sequence>MARNNKYWDEDDLDDWEDEDDYEPAPPPPKKPAPAKPKPKAPKLPAAPAAAAGASALARALVDPPPNRPNGRQQSGAKPPSSQAAQIKQQQHVLVPESAQNPTAAGSVQRFAFDKPSPDDAVLAAQRTTAASSPAAGTAAAAASGPSRAAAKQHHSLQQQQQQQQAQAPQMQSGAEAAAGLAGGMQDLTVSTQPAQDDVAAAAQLQGVQAAALAGAAPPKARRPLSEYRPDADLAAACKAAAAAEEAGGGAKPRLHLVVLGHVDAGKSTLMGRMLYELGLISDKAVHKTQRDAAASGKGSFAWAWMLDERPEERARGVTVDVATTHFQTLARNVTLLDAPGHRDFVPNMIAGAAQADAALLIVDGSPGGFEAGFEPAAPGSLGGGQTREHAQLARSLGVEQVAVVVTKLDTCDFDQQRFHSIRAQLEPFLKTCGFREAAMQWLPAVGPSGDNLVKPPADPRLAAWWTGATLAHAIDSFQPTHRLTDKPLRLPVSDVSRSGKGGVTVGGKLEGGALRPGSRVLVMPSAQQATVKALEVDGKAVSLTRAGDSADVTLAGIDATAVGSGSVLCHPDFPVQLVTRFEAQVVVLDVAVPILKGHQVTIHAHTARESGRISGLVSLLNAKTGEVQRSKPRCLFKGQAAVVEVTPSRPMCLEANTDYTALGRVALRDCGRTIAVGKITRLATADQ</sequence>
<feature type="compositionally biased region" description="Pro residues" evidence="10">
    <location>
        <begin position="24"/>
        <end position="36"/>
    </location>
</feature>
<dbReference type="Gene3D" id="3.40.50.300">
    <property type="entry name" value="P-loop containing nucleotide triphosphate hydrolases"/>
    <property type="match status" value="1"/>
</dbReference>
<reference evidence="12" key="1">
    <citation type="journal article" date="2019" name="Plant J.">
        <title>Chlorella vulgaris genome assembly and annotation reveals the molecular basis for metabolic acclimation to high light conditions.</title>
        <authorList>
            <person name="Cecchin M."/>
            <person name="Marcolungo L."/>
            <person name="Rossato M."/>
            <person name="Girolomoni L."/>
            <person name="Cosentino E."/>
            <person name="Cuine S."/>
            <person name="Li-Beisson Y."/>
            <person name="Delledonne M."/>
            <person name="Ballottari M."/>
        </authorList>
    </citation>
    <scope>NUCLEOTIDE SEQUENCE</scope>
    <source>
        <strain evidence="12">211/11P</strain>
    </source>
</reference>
<evidence type="ECO:0000256" key="5">
    <source>
        <dbReference type="ARBA" id="ARBA00022741"/>
    </source>
</evidence>
<comment type="function">
    <text evidence="1">This protein promotes the GTP-dependent binding of aminoacyl-tRNA to the A-site of ribosomes during protein biosynthesis.</text>
</comment>
<dbReference type="FunFam" id="2.40.30.10:FF:000070">
    <property type="entry name" value="Translation elongation factor EF-1 subunit"/>
    <property type="match status" value="1"/>
</dbReference>
<dbReference type="InterPro" id="IPR054696">
    <property type="entry name" value="GTP-eEF1A_C"/>
</dbReference>
<evidence type="ECO:0000256" key="7">
    <source>
        <dbReference type="ARBA" id="ARBA00022917"/>
    </source>
</evidence>
<dbReference type="PANTHER" id="PTHR23115">
    <property type="entry name" value="TRANSLATION FACTOR"/>
    <property type="match status" value="1"/>
</dbReference>
<keyword evidence="6" id="KW-0378">Hydrolase</keyword>
<dbReference type="InterPro" id="IPR000795">
    <property type="entry name" value="T_Tr_GTP-bd_dom"/>
</dbReference>
<feature type="compositionally biased region" description="Low complexity" evidence="10">
    <location>
        <begin position="43"/>
        <end position="61"/>
    </location>
</feature>
<feature type="compositionally biased region" description="Acidic residues" evidence="10">
    <location>
        <begin position="9"/>
        <end position="23"/>
    </location>
</feature>
<comment type="similarity">
    <text evidence="3">Belongs to the TRAFAC class translation factor GTPase superfamily. Classic translation factor GTPase family. EF-Tu/EF-1A subfamily.</text>
</comment>
<feature type="domain" description="Tr-type G" evidence="11">
    <location>
        <begin position="252"/>
        <end position="485"/>
    </location>
</feature>
<evidence type="ECO:0000256" key="4">
    <source>
        <dbReference type="ARBA" id="ARBA00022490"/>
    </source>
</evidence>
<dbReference type="PRINTS" id="PR00315">
    <property type="entry name" value="ELONGATNFCT"/>
</dbReference>
<reference evidence="12" key="2">
    <citation type="submission" date="2020-11" db="EMBL/GenBank/DDBJ databases">
        <authorList>
            <person name="Cecchin M."/>
            <person name="Marcolungo L."/>
            <person name="Rossato M."/>
            <person name="Girolomoni L."/>
            <person name="Cosentino E."/>
            <person name="Cuine S."/>
            <person name="Li-Beisson Y."/>
            <person name="Delledonne M."/>
            <person name="Ballottari M."/>
        </authorList>
    </citation>
    <scope>NUCLEOTIDE SEQUENCE</scope>
    <source>
        <strain evidence="12">211/11P</strain>
        <tissue evidence="12">Whole cell</tissue>
    </source>
</reference>
<dbReference type="InterPro" id="IPR050100">
    <property type="entry name" value="TRAFAC_GTPase_members"/>
</dbReference>
<evidence type="ECO:0000256" key="8">
    <source>
        <dbReference type="ARBA" id="ARBA00023134"/>
    </source>
</evidence>
<dbReference type="GO" id="GO:0005737">
    <property type="term" value="C:cytoplasm"/>
    <property type="evidence" value="ECO:0007669"/>
    <property type="project" value="UniProtKB-SubCell"/>
</dbReference>
<dbReference type="CDD" id="cd04093">
    <property type="entry name" value="HBS1_C_III"/>
    <property type="match status" value="1"/>
</dbReference>
<evidence type="ECO:0000259" key="11">
    <source>
        <dbReference type="PROSITE" id="PS51722"/>
    </source>
</evidence>
<dbReference type="Gene3D" id="2.40.30.10">
    <property type="entry name" value="Translation factors"/>
    <property type="match status" value="2"/>
</dbReference>
<gene>
    <name evidence="12" type="ORF">D9Q98_008810</name>
</gene>
<dbReference type="FunFam" id="2.40.30.10:FF:000020">
    <property type="entry name" value="Translation elongation factor EF-1"/>
    <property type="match status" value="1"/>
</dbReference>
<keyword evidence="5" id="KW-0547">Nucleotide-binding</keyword>
<evidence type="ECO:0000256" key="3">
    <source>
        <dbReference type="ARBA" id="ARBA00007249"/>
    </source>
</evidence>
<dbReference type="InterPro" id="IPR009001">
    <property type="entry name" value="Transl_elong_EF1A/Init_IF2_C"/>
</dbReference>
<protein>
    <recommendedName>
        <fullName evidence="11">Tr-type G domain-containing protein</fullName>
    </recommendedName>
</protein>
<dbReference type="GO" id="GO:0006412">
    <property type="term" value="P:translation"/>
    <property type="evidence" value="ECO:0007669"/>
    <property type="project" value="UniProtKB-KW"/>
</dbReference>
<dbReference type="FunFam" id="3.40.50.300:FF:000204">
    <property type="entry name" value="Translation elongation factor Tu"/>
    <property type="match status" value="1"/>
</dbReference>
<comment type="catalytic activity">
    <reaction evidence="9">
        <text>GTP + H2O = GDP + phosphate + H(+)</text>
        <dbReference type="Rhea" id="RHEA:19669"/>
        <dbReference type="ChEBI" id="CHEBI:15377"/>
        <dbReference type="ChEBI" id="CHEBI:15378"/>
        <dbReference type="ChEBI" id="CHEBI:37565"/>
        <dbReference type="ChEBI" id="CHEBI:43474"/>
        <dbReference type="ChEBI" id="CHEBI:58189"/>
    </reaction>
    <physiologicalReaction direction="left-to-right" evidence="9">
        <dbReference type="Rhea" id="RHEA:19670"/>
    </physiologicalReaction>
</comment>
<dbReference type="SUPFAM" id="SSF52540">
    <property type="entry name" value="P-loop containing nucleoside triphosphate hydrolases"/>
    <property type="match status" value="1"/>
</dbReference>
<evidence type="ECO:0000256" key="6">
    <source>
        <dbReference type="ARBA" id="ARBA00022801"/>
    </source>
</evidence>
<organism evidence="12 13">
    <name type="scientific">Chlorella vulgaris</name>
    <name type="common">Green alga</name>
    <dbReference type="NCBI Taxonomy" id="3077"/>
    <lineage>
        <taxon>Eukaryota</taxon>
        <taxon>Viridiplantae</taxon>
        <taxon>Chlorophyta</taxon>
        <taxon>core chlorophytes</taxon>
        <taxon>Trebouxiophyceae</taxon>
        <taxon>Chlorellales</taxon>
        <taxon>Chlorellaceae</taxon>
        <taxon>Chlorella clade</taxon>
        <taxon>Chlorella</taxon>
    </lineage>
</organism>
<dbReference type="Pfam" id="PF00009">
    <property type="entry name" value="GTP_EFTU"/>
    <property type="match status" value="1"/>
</dbReference>
<keyword evidence="8" id="KW-0342">GTP-binding</keyword>
<proteinExistence type="inferred from homology"/>